<protein>
    <submittedName>
        <fullName evidence="2">Uncharacterized protein</fullName>
    </submittedName>
</protein>
<keyword evidence="1" id="KW-1133">Transmembrane helix</keyword>
<keyword evidence="3" id="KW-1185">Reference proteome</keyword>
<feature type="transmembrane region" description="Helical" evidence="1">
    <location>
        <begin position="24"/>
        <end position="47"/>
    </location>
</feature>
<evidence type="ECO:0000256" key="1">
    <source>
        <dbReference type="SAM" id="Phobius"/>
    </source>
</evidence>
<proteinExistence type="predicted"/>
<evidence type="ECO:0000313" key="3">
    <source>
        <dbReference type="Proteomes" id="UP000078512"/>
    </source>
</evidence>
<reference evidence="2 3" key="1">
    <citation type="submission" date="2016-05" db="EMBL/GenBank/DDBJ databases">
        <title>Genome sequencing reveals origins of a unique bacterial endosymbiosis in the earliest lineages of terrestrial Fungi.</title>
        <authorList>
            <consortium name="DOE Joint Genome Institute"/>
            <person name="Uehling J."/>
            <person name="Gryganskyi A."/>
            <person name="Hameed K."/>
            <person name="Tschaplinski T."/>
            <person name="Misztal P."/>
            <person name="Wu S."/>
            <person name="Desiro A."/>
            <person name="Vande Pol N."/>
            <person name="Du Z.-Y."/>
            <person name="Zienkiewicz A."/>
            <person name="Zienkiewicz K."/>
            <person name="Morin E."/>
            <person name="Tisserant E."/>
            <person name="Splivallo R."/>
            <person name="Hainaut M."/>
            <person name="Henrissat B."/>
            <person name="Ohm R."/>
            <person name="Kuo A."/>
            <person name="Yan J."/>
            <person name="Lipzen A."/>
            <person name="Nolan M."/>
            <person name="Labutti K."/>
            <person name="Barry K."/>
            <person name="Goldstein A."/>
            <person name="Labbe J."/>
            <person name="Schadt C."/>
            <person name="Tuskan G."/>
            <person name="Grigoriev I."/>
            <person name="Martin F."/>
            <person name="Vilgalys R."/>
            <person name="Bonito G."/>
        </authorList>
    </citation>
    <scope>NUCLEOTIDE SEQUENCE [LARGE SCALE GENOMIC DNA]</scope>
    <source>
        <strain evidence="2 3">AG-77</strain>
    </source>
</reference>
<evidence type="ECO:0000313" key="2">
    <source>
        <dbReference type="EMBL" id="OAQ33444.1"/>
    </source>
</evidence>
<dbReference type="Proteomes" id="UP000078512">
    <property type="component" value="Unassembled WGS sequence"/>
</dbReference>
<keyword evidence="1" id="KW-0812">Transmembrane</keyword>
<sequence>MDSTTQQQHHHIVAPEHEIPVVKILVVMGLCFSLIASILYLGVQWIIRVGKAEHAAKQLPHQQQQQSMKKKDD</sequence>
<organism evidence="2 3">
    <name type="scientific">Linnemannia elongata AG-77</name>
    <dbReference type="NCBI Taxonomy" id="1314771"/>
    <lineage>
        <taxon>Eukaryota</taxon>
        <taxon>Fungi</taxon>
        <taxon>Fungi incertae sedis</taxon>
        <taxon>Mucoromycota</taxon>
        <taxon>Mortierellomycotina</taxon>
        <taxon>Mortierellomycetes</taxon>
        <taxon>Mortierellales</taxon>
        <taxon>Mortierellaceae</taxon>
        <taxon>Linnemannia</taxon>
    </lineage>
</organism>
<dbReference type="AlphaFoldDB" id="A0A197KAL9"/>
<gene>
    <name evidence="2" type="ORF">K457DRAFT_134559</name>
</gene>
<name>A0A197KAL9_9FUNG</name>
<dbReference type="EMBL" id="KV442021">
    <property type="protein sequence ID" value="OAQ33444.1"/>
    <property type="molecule type" value="Genomic_DNA"/>
</dbReference>
<accession>A0A197KAL9</accession>
<keyword evidence="1" id="KW-0472">Membrane</keyword>
<dbReference type="OrthoDB" id="2383037at2759"/>